<accession>A0ABT5IX71</accession>
<keyword evidence="1" id="KW-0472">Membrane</keyword>
<keyword evidence="4" id="KW-1185">Reference proteome</keyword>
<evidence type="ECO:0000313" key="4">
    <source>
        <dbReference type="Proteomes" id="UP001219956"/>
    </source>
</evidence>
<evidence type="ECO:0000313" key="3">
    <source>
        <dbReference type="EMBL" id="MDC7716811.1"/>
    </source>
</evidence>
<name>A0ABT5IX71_9NEIS</name>
<comment type="caution">
    <text evidence="3">The sequence shown here is derived from an EMBL/GenBank/DDBJ whole genome shotgun (WGS) entry which is preliminary data.</text>
</comment>
<proteinExistence type="predicted"/>
<dbReference type="RefSeq" id="WP_272751194.1">
    <property type="nucleotide sequence ID" value="NZ_JAQQLF010000006.1"/>
</dbReference>
<protein>
    <submittedName>
        <fullName evidence="3">YhdP family protein</fullName>
    </submittedName>
</protein>
<dbReference type="InterPro" id="IPR025263">
    <property type="entry name" value="YhdP_central"/>
</dbReference>
<reference evidence="3 4" key="1">
    <citation type="submission" date="2023-01" db="EMBL/GenBank/DDBJ databases">
        <title>Novel species of the genus Vogesella isolated from rivers.</title>
        <authorList>
            <person name="Lu H."/>
        </authorList>
    </citation>
    <scope>NUCLEOTIDE SEQUENCE [LARGE SCALE GENOMIC DNA]</scope>
    <source>
        <strain evidence="3 4">DC21W</strain>
    </source>
</reference>
<dbReference type="InterPro" id="IPR011836">
    <property type="entry name" value="YhdP"/>
</dbReference>
<gene>
    <name evidence="3" type="ORF">PQU95_06220</name>
</gene>
<dbReference type="EMBL" id="JAQQLF010000006">
    <property type="protein sequence ID" value="MDC7716811.1"/>
    <property type="molecule type" value="Genomic_DNA"/>
</dbReference>
<evidence type="ECO:0000259" key="2">
    <source>
        <dbReference type="Pfam" id="PF13116"/>
    </source>
</evidence>
<dbReference type="NCBIfam" id="TIGR02099">
    <property type="entry name" value="YhdP family protein"/>
    <property type="match status" value="1"/>
</dbReference>
<feature type="transmembrane region" description="Helical" evidence="1">
    <location>
        <begin position="33"/>
        <end position="55"/>
    </location>
</feature>
<dbReference type="PANTHER" id="PTHR38690">
    <property type="entry name" value="PROTEASE-RELATED"/>
    <property type="match status" value="1"/>
</dbReference>
<organism evidence="3 4">
    <name type="scientific">Vogesella aquatica</name>
    <dbReference type="NCBI Taxonomy" id="2984206"/>
    <lineage>
        <taxon>Bacteria</taxon>
        <taxon>Pseudomonadati</taxon>
        <taxon>Pseudomonadota</taxon>
        <taxon>Betaproteobacteria</taxon>
        <taxon>Neisseriales</taxon>
        <taxon>Chromobacteriaceae</taxon>
        <taxon>Vogesella</taxon>
    </lineage>
</organism>
<dbReference type="PANTHER" id="PTHR38690:SF1">
    <property type="entry name" value="PROTEASE"/>
    <property type="match status" value="1"/>
</dbReference>
<feature type="domain" description="YhdP central" evidence="2">
    <location>
        <begin position="25"/>
        <end position="1266"/>
    </location>
</feature>
<keyword evidence="1" id="KW-0812">Transmembrane</keyword>
<evidence type="ECO:0000256" key="1">
    <source>
        <dbReference type="SAM" id="Phobius"/>
    </source>
</evidence>
<dbReference type="Pfam" id="PF13116">
    <property type="entry name" value="YhdP"/>
    <property type="match status" value="1"/>
</dbReference>
<sequence>MTEHSTPTPAPAAAPADQSLRVIFWLRRLSRCLGWLLSGVLALLLLAFLVFRFYVLPNLDGWRPWLAGQASAAVGVPVSLGKLQGQWQWLGPRFTISQLQVRPDPASPPITVRSALVQPSWQSLLFLEPRLALLRLDGLSLDLSRRTNGHLYLNGIDLSAGKGDGAGVDWLLRQGEVSVSLQRFSWQDHLLGLPAFTARQLTATLNNTLLGHRLRAVALPAASQLSHVDFEASWQGSRLRDWPQWQGSATLQADAQQLNWLQRYWPGSPLSAGGAASSRVQLAFEAGRLTSLQGKWQLENAALGLPGEKATALPRLAGEVDYRSPAAGQHQLSAKHLYLQTRFGSLLQDAAVTARWHDTQGGFVEASGLQLAPVLPLLRPHVPAVADSAIHQLQGQLQGMRWQWQGPLRQPRQYLFKTRFTELAPQADAANMTLTGGLSGELVAGSQQGRLSLVASPMQLALPGQLTQPLRILGGEGELRWQRQGAGWQLAIPALAVATPDFSARLQGQVRLPGQGASQSDLQLAIDNVAINRVPAYLPRLIGSDTLAWLQAALQGGQARQVRATLQGDVMQFPFAGGQGGRFTVDAQVTGGKLRFDPAWPQIDGIEGQYRMRNDAIEVTATRATTAGMRLQQVQVRLPDTMKATQTLQVEGQADGELAAMLAYTRLSPVDGWLGGFLSTLDASGAGKLKLGLAIPLDDAEKTRVNGELSLAGNTLQLRSLPLPPLTDIQGVLHFNEHGIASPGIDYSAFGGRSRLQASLDARGRMQFTSQGQVDVPQVLQQYVPFLTPYAQGQTDYKADFTVSNNLDALAVQSSLQGVSTTVPAPLAKTAEQRWPLQLGVFATQTGWQVDWQIPQHAQGLVALDHAGQLLGAGVGVGAEAPAPEGRIAIKVDAPVLQLAPWLAALPESQAGSAEWPLPLSLGIATPRFMAQGKVLNNVQAALGWRGGESPVALNIKAREVSGTLQYMPRGKGRLQARLAHLALPLGDDGQQAATEAEPEIAIPGLDVDIAALQWKDKVLGSLSLKAQHQPQLWLLDEVLLQTPEGKLTMSGAAPEGKSSGARRTEISFAANSQNAGALLARLGVPDALVGGEGELSGRVNWLGHAAAFDLARMSGSVRLDLRKGRFAQIDPGAARLLGVLSLQSLSRRIRLDFTDVFSSGFAFDSLTGSAEIDAGVFRSSNVLLQGPAAKVTLQGEADLANNRQQVAVRITPTLSEGVAVLTGASLLNPVLGAITFAAQKLLKDPVSRILSFDYEVTGSLADPQVRKVGQRVENKPAAAPAAP</sequence>
<keyword evidence="1" id="KW-1133">Transmembrane helix</keyword>
<dbReference type="Proteomes" id="UP001219956">
    <property type="component" value="Unassembled WGS sequence"/>
</dbReference>